<evidence type="ECO:0000313" key="2">
    <source>
        <dbReference type="EMBL" id="EDW06778.1"/>
    </source>
</evidence>
<organism evidence="2 3">
    <name type="scientific">Drosophila mojavensis</name>
    <name type="common">Fruit fly</name>
    <dbReference type="NCBI Taxonomy" id="7230"/>
    <lineage>
        <taxon>Eukaryota</taxon>
        <taxon>Metazoa</taxon>
        <taxon>Ecdysozoa</taxon>
        <taxon>Arthropoda</taxon>
        <taxon>Hexapoda</taxon>
        <taxon>Insecta</taxon>
        <taxon>Pterygota</taxon>
        <taxon>Neoptera</taxon>
        <taxon>Endopterygota</taxon>
        <taxon>Diptera</taxon>
        <taxon>Brachycera</taxon>
        <taxon>Muscomorpha</taxon>
        <taxon>Ephydroidea</taxon>
        <taxon>Drosophilidae</taxon>
        <taxon>Drosophila</taxon>
    </lineage>
</organism>
<dbReference type="Proteomes" id="UP000009192">
    <property type="component" value="Unassembled WGS sequence"/>
</dbReference>
<dbReference type="KEGG" id="dmo:Dmoj_GI15361"/>
<dbReference type="OrthoDB" id="8017601at2759"/>
<reference evidence="2 3" key="1">
    <citation type="journal article" date="2007" name="Nature">
        <title>Evolution of genes and genomes on the Drosophila phylogeny.</title>
        <authorList>
            <consortium name="Drosophila 12 Genomes Consortium"/>
            <person name="Clark A.G."/>
            <person name="Eisen M.B."/>
            <person name="Smith D.R."/>
            <person name="Bergman C.M."/>
            <person name="Oliver B."/>
            <person name="Markow T.A."/>
            <person name="Kaufman T.C."/>
            <person name="Kellis M."/>
            <person name="Gelbart W."/>
            <person name="Iyer V.N."/>
            <person name="Pollard D.A."/>
            <person name="Sackton T.B."/>
            <person name="Larracuente A.M."/>
            <person name="Singh N.D."/>
            <person name="Abad J.P."/>
            <person name="Abt D.N."/>
            <person name="Adryan B."/>
            <person name="Aguade M."/>
            <person name="Akashi H."/>
            <person name="Anderson W.W."/>
            <person name="Aquadro C.F."/>
            <person name="Ardell D.H."/>
            <person name="Arguello R."/>
            <person name="Artieri C.G."/>
            <person name="Barbash D.A."/>
            <person name="Barker D."/>
            <person name="Barsanti P."/>
            <person name="Batterham P."/>
            <person name="Batzoglou S."/>
            <person name="Begun D."/>
            <person name="Bhutkar A."/>
            <person name="Blanco E."/>
            <person name="Bosak S.A."/>
            <person name="Bradley R.K."/>
            <person name="Brand A.D."/>
            <person name="Brent M.R."/>
            <person name="Brooks A.N."/>
            <person name="Brown R.H."/>
            <person name="Butlin R.K."/>
            <person name="Caggese C."/>
            <person name="Calvi B.R."/>
            <person name="Bernardo de Carvalho A."/>
            <person name="Caspi A."/>
            <person name="Castrezana S."/>
            <person name="Celniker S.E."/>
            <person name="Chang J.L."/>
            <person name="Chapple C."/>
            <person name="Chatterji S."/>
            <person name="Chinwalla A."/>
            <person name="Civetta A."/>
            <person name="Clifton S.W."/>
            <person name="Comeron J.M."/>
            <person name="Costello J.C."/>
            <person name="Coyne J.A."/>
            <person name="Daub J."/>
            <person name="David R.G."/>
            <person name="Delcher A.L."/>
            <person name="Delehaunty K."/>
            <person name="Do C.B."/>
            <person name="Ebling H."/>
            <person name="Edwards K."/>
            <person name="Eickbush T."/>
            <person name="Evans J.D."/>
            <person name="Filipski A."/>
            <person name="Findeiss S."/>
            <person name="Freyhult E."/>
            <person name="Fulton L."/>
            <person name="Fulton R."/>
            <person name="Garcia A.C."/>
            <person name="Gardiner A."/>
            <person name="Garfield D.A."/>
            <person name="Garvin B.E."/>
            <person name="Gibson G."/>
            <person name="Gilbert D."/>
            <person name="Gnerre S."/>
            <person name="Godfrey J."/>
            <person name="Good R."/>
            <person name="Gotea V."/>
            <person name="Gravely B."/>
            <person name="Greenberg A.J."/>
            <person name="Griffiths-Jones S."/>
            <person name="Gross S."/>
            <person name="Guigo R."/>
            <person name="Gustafson E.A."/>
            <person name="Haerty W."/>
            <person name="Hahn M.W."/>
            <person name="Halligan D.L."/>
            <person name="Halpern A.L."/>
            <person name="Halter G.M."/>
            <person name="Han M.V."/>
            <person name="Heger A."/>
            <person name="Hillier L."/>
            <person name="Hinrichs A.S."/>
            <person name="Holmes I."/>
            <person name="Hoskins R.A."/>
            <person name="Hubisz M.J."/>
            <person name="Hultmark D."/>
            <person name="Huntley M.A."/>
            <person name="Jaffe D.B."/>
            <person name="Jagadeeshan S."/>
            <person name="Jeck W.R."/>
            <person name="Johnson J."/>
            <person name="Jones C.D."/>
            <person name="Jordan W.C."/>
            <person name="Karpen G.H."/>
            <person name="Kataoka E."/>
            <person name="Keightley P.D."/>
            <person name="Kheradpour P."/>
            <person name="Kirkness E.F."/>
            <person name="Koerich L.B."/>
            <person name="Kristiansen K."/>
            <person name="Kudrna D."/>
            <person name="Kulathinal R.J."/>
            <person name="Kumar S."/>
            <person name="Kwok R."/>
            <person name="Lander E."/>
            <person name="Langley C.H."/>
            <person name="Lapoint R."/>
            <person name="Lazzaro B.P."/>
            <person name="Lee S.J."/>
            <person name="Levesque L."/>
            <person name="Li R."/>
            <person name="Lin C.F."/>
            <person name="Lin M.F."/>
            <person name="Lindblad-Toh K."/>
            <person name="Llopart A."/>
            <person name="Long M."/>
            <person name="Low L."/>
            <person name="Lozovsky E."/>
            <person name="Lu J."/>
            <person name="Luo M."/>
            <person name="Machado C.A."/>
            <person name="Makalowski W."/>
            <person name="Marzo M."/>
            <person name="Matsuda M."/>
            <person name="Matzkin L."/>
            <person name="McAllister B."/>
            <person name="McBride C.S."/>
            <person name="McKernan B."/>
            <person name="McKernan K."/>
            <person name="Mendez-Lago M."/>
            <person name="Minx P."/>
            <person name="Mollenhauer M.U."/>
            <person name="Montooth K."/>
            <person name="Mount S.M."/>
            <person name="Mu X."/>
            <person name="Myers E."/>
            <person name="Negre B."/>
            <person name="Newfeld S."/>
            <person name="Nielsen R."/>
            <person name="Noor M.A."/>
            <person name="O'Grady P."/>
            <person name="Pachter L."/>
            <person name="Papaceit M."/>
            <person name="Parisi M.J."/>
            <person name="Parisi M."/>
            <person name="Parts L."/>
            <person name="Pedersen J.S."/>
            <person name="Pesole G."/>
            <person name="Phillippy A.M."/>
            <person name="Ponting C.P."/>
            <person name="Pop M."/>
            <person name="Porcelli D."/>
            <person name="Powell J.R."/>
            <person name="Prohaska S."/>
            <person name="Pruitt K."/>
            <person name="Puig M."/>
            <person name="Quesneville H."/>
            <person name="Ram K.R."/>
            <person name="Rand D."/>
            <person name="Rasmussen M.D."/>
            <person name="Reed L.K."/>
            <person name="Reenan R."/>
            <person name="Reily A."/>
            <person name="Remington K.A."/>
            <person name="Rieger T.T."/>
            <person name="Ritchie M.G."/>
            <person name="Robin C."/>
            <person name="Rogers Y.H."/>
            <person name="Rohde C."/>
            <person name="Rozas J."/>
            <person name="Rubenfield M.J."/>
            <person name="Ruiz A."/>
            <person name="Russo S."/>
            <person name="Salzberg S.L."/>
            <person name="Sanchez-Gracia A."/>
            <person name="Saranga D.J."/>
            <person name="Sato H."/>
            <person name="Schaeffer S.W."/>
            <person name="Schatz M.C."/>
            <person name="Schlenke T."/>
            <person name="Schwartz R."/>
            <person name="Segarra C."/>
            <person name="Singh R.S."/>
            <person name="Sirot L."/>
            <person name="Sirota M."/>
            <person name="Sisneros N.B."/>
            <person name="Smith C.D."/>
            <person name="Smith T.F."/>
            <person name="Spieth J."/>
            <person name="Stage D.E."/>
            <person name="Stark A."/>
            <person name="Stephan W."/>
            <person name="Strausberg R.L."/>
            <person name="Strempel S."/>
            <person name="Sturgill D."/>
            <person name="Sutton G."/>
            <person name="Sutton G.G."/>
            <person name="Tao W."/>
            <person name="Teichmann S."/>
            <person name="Tobari Y.N."/>
            <person name="Tomimura Y."/>
            <person name="Tsolas J.M."/>
            <person name="Valente V.L."/>
            <person name="Venter E."/>
            <person name="Venter J.C."/>
            <person name="Vicario S."/>
            <person name="Vieira F.G."/>
            <person name="Vilella A.J."/>
            <person name="Villasante A."/>
            <person name="Walenz B."/>
            <person name="Wang J."/>
            <person name="Wasserman M."/>
            <person name="Watts T."/>
            <person name="Wilson D."/>
            <person name="Wilson R.K."/>
            <person name="Wing R.A."/>
            <person name="Wolfner M.F."/>
            <person name="Wong A."/>
            <person name="Wong G.K."/>
            <person name="Wu C.I."/>
            <person name="Wu G."/>
            <person name="Yamamoto D."/>
            <person name="Yang H.P."/>
            <person name="Yang S.P."/>
            <person name="Yorke J.A."/>
            <person name="Yoshida K."/>
            <person name="Zdobnov E."/>
            <person name="Zhang P."/>
            <person name="Zhang Y."/>
            <person name="Zimin A.V."/>
            <person name="Baldwin J."/>
            <person name="Abdouelleil A."/>
            <person name="Abdulkadir J."/>
            <person name="Abebe A."/>
            <person name="Abera B."/>
            <person name="Abreu J."/>
            <person name="Acer S.C."/>
            <person name="Aftuck L."/>
            <person name="Alexander A."/>
            <person name="An P."/>
            <person name="Anderson E."/>
            <person name="Anderson S."/>
            <person name="Arachi H."/>
            <person name="Azer M."/>
            <person name="Bachantsang P."/>
            <person name="Barry A."/>
            <person name="Bayul T."/>
            <person name="Berlin A."/>
            <person name="Bessette D."/>
            <person name="Bloom T."/>
            <person name="Blye J."/>
            <person name="Boguslavskiy L."/>
            <person name="Bonnet C."/>
            <person name="Boukhgalter B."/>
            <person name="Bourzgui I."/>
            <person name="Brown A."/>
            <person name="Cahill P."/>
            <person name="Channer S."/>
            <person name="Cheshatsang Y."/>
            <person name="Chuda L."/>
            <person name="Citroen M."/>
            <person name="Collymore A."/>
            <person name="Cooke P."/>
            <person name="Costello M."/>
            <person name="D'Aco K."/>
            <person name="Daza R."/>
            <person name="De Haan G."/>
            <person name="DeGray S."/>
            <person name="DeMaso C."/>
            <person name="Dhargay N."/>
            <person name="Dooley K."/>
            <person name="Dooley E."/>
            <person name="Doricent M."/>
            <person name="Dorje P."/>
            <person name="Dorjee K."/>
            <person name="Dupes A."/>
            <person name="Elong R."/>
            <person name="Falk J."/>
            <person name="Farina A."/>
            <person name="Faro S."/>
            <person name="Ferguson D."/>
            <person name="Fisher S."/>
            <person name="Foley C.D."/>
            <person name="Franke A."/>
            <person name="Friedrich D."/>
            <person name="Gadbois L."/>
            <person name="Gearin G."/>
            <person name="Gearin C.R."/>
            <person name="Giannoukos G."/>
            <person name="Goode T."/>
            <person name="Graham J."/>
            <person name="Grandbois E."/>
            <person name="Grewal S."/>
            <person name="Gyaltsen K."/>
            <person name="Hafez N."/>
            <person name="Hagos B."/>
            <person name="Hall J."/>
            <person name="Henson C."/>
            <person name="Hollinger A."/>
            <person name="Honan T."/>
            <person name="Huard M.D."/>
            <person name="Hughes L."/>
            <person name="Hurhula B."/>
            <person name="Husby M.E."/>
            <person name="Kamat A."/>
            <person name="Kanga B."/>
            <person name="Kashin S."/>
            <person name="Khazanovich D."/>
            <person name="Kisner P."/>
            <person name="Lance K."/>
            <person name="Lara M."/>
            <person name="Lee W."/>
            <person name="Lennon N."/>
            <person name="Letendre F."/>
            <person name="LeVine R."/>
            <person name="Lipovsky A."/>
            <person name="Liu X."/>
            <person name="Liu J."/>
            <person name="Liu S."/>
            <person name="Lokyitsang T."/>
            <person name="Lokyitsang Y."/>
            <person name="Lubonja R."/>
            <person name="Lui A."/>
            <person name="MacDonald P."/>
            <person name="Magnisalis V."/>
            <person name="Maru K."/>
            <person name="Matthews C."/>
            <person name="McCusker W."/>
            <person name="McDonough S."/>
            <person name="Mehta T."/>
            <person name="Meldrim J."/>
            <person name="Meneus L."/>
            <person name="Mihai O."/>
            <person name="Mihalev A."/>
            <person name="Mihova T."/>
            <person name="Mittelman R."/>
            <person name="Mlenga V."/>
            <person name="Montmayeur A."/>
            <person name="Mulrain L."/>
            <person name="Navidi A."/>
            <person name="Naylor J."/>
            <person name="Negash T."/>
            <person name="Nguyen T."/>
            <person name="Nguyen N."/>
            <person name="Nicol R."/>
            <person name="Norbu C."/>
            <person name="Norbu N."/>
            <person name="Novod N."/>
            <person name="O'Neill B."/>
            <person name="Osman S."/>
            <person name="Markiewicz E."/>
            <person name="Oyono O.L."/>
            <person name="Patti C."/>
            <person name="Phunkhang P."/>
            <person name="Pierre F."/>
            <person name="Priest M."/>
            <person name="Raghuraman S."/>
            <person name="Rege F."/>
            <person name="Reyes R."/>
            <person name="Rise C."/>
            <person name="Rogov P."/>
            <person name="Ross K."/>
            <person name="Ryan E."/>
            <person name="Settipalli S."/>
            <person name="Shea T."/>
            <person name="Sherpa N."/>
            <person name="Shi L."/>
            <person name="Shih D."/>
            <person name="Sparrow T."/>
            <person name="Spaulding J."/>
            <person name="Stalker J."/>
            <person name="Stange-Thomann N."/>
            <person name="Stavropoulos S."/>
            <person name="Stone C."/>
            <person name="Strader C."/>
            <person name="Tesfaye S."/>
            <person name="Thomson T."/>
            <person name="Thoulutsang Y."/>
            <person name="Thoulutsang D."/>
            <person name="Topham K."/>
            <person name="Topping I."/>
            <person name="Tsamla T."/>
            <person name="Vassiliev H."/>
            <person name="Vo A."/>
            <person name="Wangchuk T."/>
            <person name="Wangdi T."/>
            <person name="Weiand M."/>
            <person name="Wilkinson J."/>
            <person name="Wilson A."/>
            <person name="Yadav S."/>
            <person name="Young G."/>
            <person name="Yu Q."/>
            <person name="Zembek L."/>
            <person name="Zhong D."/>
            <person name="Zimmer A."/>
            <person name="Zwirko Z."/>
            <person name="Jaffe D.B."/>
            <person name="Alvarez P."/>
            <person name="Brockman W."/>
            <person name="Butler J."/>
            <person name="Chin C."/>
            <person name="Gnerre S."/>
            <person name="Grabherr M."/>
            <person name="Kleber M."/>
            <person name="Mauceli E."/>
            <person name="MacCallum I."/>
        </authorList>
    </citation>
    <scope>NUCLEOTIDE SEQUENCE [LARGE SCALE GENOMIC DNA]</scope>
    <source>
        <strain evidence="3">Tucson 15081-1352.22</strain>
    </source>
</reference>
<evidence type="ECO:0000313" key="3">
    <source>
        <dbReference type="Proteomes" id="UP000009192"/>
    </source>
</evidence>
<name>B4L238_DROMO</name>
<dbReference type="EMBL" id="CH933810">
    <property type="protein sequence ID" value="EDW06778.1"/>
    <property type="molecule type" value="Genomic_DNA"/>
</dbReference>
<sequence>MKPLSAFILGLSGLFLIFEGADASCELTIESPQPKTITHFGSKHWVSETTSNIIRDDYESVDLYCGNGFSYRNDGYGWQTMEKKRIKLTCNSHINEFTFDNDGIRYIKCLGDRDSPMYESLTSMPDCNKYMSLVIGQSFAEYGSIKNVAICYDIVKQQLKYVSYTAYPSKIKLLEQSQVGQLNELGLDIEVAYSKYVFKPISSNSIMNAFRTDKQLSVVFGTGTFEYANLIQDDVFSQDLNEFEGMISIVWLRALRNGNWRHFLNALRDASVHDKFDVNVGVSGTVAMPTLNACEDNRTLSIEVDSENTIIVPALIWAHIRNVGPALNASEFVVIAHNSPFFTINERNGLCQSMCHEVPWLKNSLFSKLQKYPVYGLMQCCKATDVQYKLDNFPKLSETKKVVQELDDPITTTTTENIISSDATEFE</sequence>
<evidence type="ECO:0000256" key="1">
    <source>
        <dbReference type="SAM" id="SignalP"/>
    </source>
</evidence>
<keyword evidence="1" id="KW-0732">Signal</keyword>
<dbReference type="PhylomeDB" id="B4L238"/>
<evidence type="ECO:0008006" key="4">
    <source>
        <dbReference type="Google" id="ProtNLM"/>
    </source>
</evidence>
<gene>
    <name evidence="2" type="primary">Dmoj\GI15361</name>
    <name evidence="2" type="ORF">Dmoj_GI15361</name>
</gene>
<protein>
    <recommendedName>
        <fullName evidence="4">DNA/RNA non-specific endonuclease domain-containing protein</fullName>
    </recommendedName>
</protein>
<dbReference type="OMA" id="CNQVSWL"/>
<dbReference type="HOGENOM" id="CLU_636596_0_0_1"/>
<keyword evidence="3" id="KW-1185">Reference proteome</keyword>
<dbReference type="eggNOG" id="ENOG502TBS1">
    <property type="taxonomic scope" value="Eukaryota"/>
</dbReference>
<accession>B4L238</accession>
<dbReference type="AlphaFoldDB" id="B4L238"/>
<proteinExistence type="predicted"/>
<dbReference type="InParanoid" id="B4L238"/>
<feature type="chain" id="PRO_5002815168" description="DNA/RNA non-specific endonuclease domain-containing protein" evidence="1">
    <location>
        <begin position="24"/>
        <end position="427"/>
    </location>
</feature>
<dbReference type="FunCoup" id="B4L238">
    <property type="interactions" value="1"/>
</dbReference>
<feature type="signal peptide" evidence="1">
    <location>
        <begin position="1"/>
        <end position="23"/>
    </location>
</feature>